<dbReference type="InterPro" id="IPR011010">
    <property type="entry name" value="DNA_brk_join_enz"/>
</dbReference>
<dbReference type="SUPFAM" id="SSF56349">
    <property type="entry name" value="DNA breaking-rejoining enzymes"/>
    <property type="match status" value="1"/>
</dbReference>
<evidence type="ECO:0000313" key="3">
    <source>
        <dbReference type="Proteomes" id="UP001165444"/>
    </source>
</evidence>
<dbReference type="Proteomes" id="UP001165444">
    <property type="component" value="Unassembled WGS sequence"/>
</dbReference>
<dbReference type="RefSeq" id="WP_243323281.1">
    <property type="nucleotide sequence ID" value="NZ_JAKZMM010000004.1"/>
</dbReference>
<accession>A0ABT0BXJ4</accession>
<evidence type="ECO:0000256" key="1">
    <source>
        <dbReference type="ARBA" id="ARBA00023172"/>
    </source>
</evidence>
<name>A0ABT0BXJ4_9BACT</name>
<dbReference type="InterPro" id="IPR013762">
    <property type="entry name" value="Integrase-like_cat_sf"/>
</dbReference>
<dbReference type="Gene3D" id="1.10.443.10">
    <property type="entry name" value="Intergrase catalytic core"/>
    <property type="match status" value="1"/>
</dbReference>
<protein>
    <recommendedName>
        <fullName evidence="4">Integrase</fullName>
    </recommendedName>
</protein>
<reference evidence="2 3" key="1">
    <citation type="submission" date="2022-03" db="EMBL/GenBank/DDBJ databases">
        <title>Parabacteroides sp. nov. isolated from swine feces.</title>
        <authorList>
            <person name="Bak J.E."/>
        </authorList>
    </citation>
    <scope>NUCLEOTIDE SEQUENCE [LARGE SCALE GENOMIC DNA]</scope>
    <source>
        <strain evidence="2 3">AGMB00274</strain>
    </source>
</reference>
<gene>
    <name evidence="2" type="ORF">MUN53_02545</name>
</gene>
<evidence type="ECO:0000313" key="2">
    <source>
        <dbReference type="EMBL" id="MCJ2379497.1"/>
    </source>
</evidence>
<keyword evidence="1" id="KW-0233">DNA recombination</keyword>
<dbReference type="EMBL" id="JAKZMM010000004">
    <property type="protein sequence ID" value="MCJ2379497.1"/>
    <property type="molecule type" value="Genomic_DNA"/>
</dbReference>
<organism evidence="2 3">
    <name type="scientific">Parabacteroides faecalis</name>
    <dbReference type="NCBI Taxonomy" id="2924040"/>
    <lineage>
        <taxon>Bacteria</taxon>
        <taxon>Pseudomonadati</taxon>
        <taxon>Bacteroidota</taxon>
        <taxon>Bacteroidia</taxon>
        <taxon>Bacteroidales</taxon>
        <taxon>Tannerellaceae</taxon>
        <taxon>Parabacteroides</taxon>
    </lineage>
</organism>
<keyword evidence="3" id="KW-1185">Reference proteome</keyword>
<sequence length="463" mass="54986">MKISVSLHNAPKKGEDQNLRQVIFRVREGNNDLKVRTDLMADPTLWDESVPGYRRTTKLGKGGTKAFNDKLQDIFRLIEADFTPMRDGKWLKETINGYLHPVAEQPKPFSPLPCEDNEKDTSLENLDKGTVPDWFMKYVEHCDVSHGRKACYLSTIKKLRRYELFKREFEGQKDFNLYPDTFTIDDLYDFYEYVENEYIYYDEHYDWYRQFHIDKKPPIKYTNNYMQTVRSHFRAFMNWMTKNGYSTNMEYKKLTIKPDVYADPIYLTLEERDKVYYTDLTKHPGLSLYRDMFMFQCLVGCRVSDLYAFTTRNITEDGFIEYLPQKTRENAVEGAPSSFCRVPLNDKAKEIIERNMDKRSGRLFPYRNKNMYAYGIKMLLLLCEIDRMVTARDPDTKEFTRYPLYMVATSHTARKTFIANIYKKVKDPELICSMTGHMPGSKSFRRYRHIDDDCKWDALEGIE</sequence>
<evidence type="ECO:0008006" key="4">
    <source>
        <dbReference type="Google" id="ProtNLM"/>
    </source>
</evidence>
<proteinExistence type="predicted"/>
<comment type="caution">
    <text evidence="2">The sequence shown here is derived from an EMBL/GenBank/DDBJ whole genome shotgun (WGS) entry which is preliminary data.</text>
</comment>